<organism evidence="2 3">
    <name type="scientific">Marinovum algicola</name>
    <dbReference type="NCBI Taxonomy" id="42444"/>
    <lineage>
        <taxon>Bacteria</taxon>
        <taxon>Pseudomonadati</taxon>
        <taxon>Pseudomonadota</taxon>
        <taxon>Alphaproteobacteria</taxon>
        <taxon>Rhodobacterales</taxon>
        <taxon>Roseobacteraceae</taxon>
        <taxon>Marinovum</taxon>
    </lineage>
</organism>
<dbReference type="Proteomes" id="UP000182932">
    <property type="component" value="Unassembled WGS sequence"/>
</dbReference>
<dbReference type="AlphaFoldDB" id="A0A975WEM3"/>
<dbReference type="InterPro" id="IPR022081">
    <property type="entry name" value="DUF3631"/>
</dbReference>
<dbReference type="Pfam" id="PF12307">
    <property type="entry name" value="DUF3631"/>
    <property type="match status" value="1"/>
</dbReference>
<evidence type="ECO:0000313" key="2">
    <source>
        <dbReference type="EMBL" id="SEK08217.1"/>
    </source>
</evidence>
<evidence type="ECO:0000313" key="3">
    <source>
        <dbReference type="Proteomes" id="UP000182932"/>
    </source>
</evidence>
<dbReference type="GeneID" id="80820756"/>
<name>A0A975WEM3_9RHOB</name>
<keyword evidence="3" id="KW-1185">Reference proteome</keyword>
<accession>A0A975WEM3</accession>
<evidence type="ECO:0000259" key="1">
    <source>
        <dbReference type="Pfam" id="PF12307"/>
    </source>
</evidence>
<reference evidence="2 3" key="1">
    <citation type="submission" date="2016-10" db="EMBL/GenBank/DDBJ databases">
        <authorList>
            <person name="Varghese N."/>
            <person name="Submissions S."/>
        </authorList>
    </citation>
    <scope>NUCLEOTIDE SEQUENCE [LARGE SCALE GENOMIC DNA]</scope>
    <source>
        <strain evidence="2 3">FF3</strain>
    </source>
</reference>
<gene>
    <name evidence="2" type="ORF">SAMN04487940_12621</name>
</gene>
<dbReference type="RefSeq" id="WP_074839616.1">
    <property type="nucleotide sequence ID" value="NZ_FNYY01000026.1"/>
</dbReference>
<dbReference type="EMBL" id="FNYY01000026">
    <property type="protein sequence ID" value="SEK08217.1"/>
    <property type="molecule type" value="Genomic_DNA"/>
</dbReference>
<sequence>MDGGFDAYLDAGCPEKPVDVQKAIAVMAKLSPVEYDQAREAFAKEHKIRLTTLDAEVEKLRPYEDRRTDGNSDFEEVEPWEQPVNGSDLLHTLVTTIERFCVLPDHAAPLIAAWIVHAWAHDAADISPVLAFTSPEKRCGKSTAMAVVHALSPKAEIAANITAAVLFRLIEKHKPTLLIDEADTFLEERIEMRGMINGGHNRQLAFVWRCEGDDHEPKRFNVWAPKAVAMIGNLPDTLEDRALVVQLKRKEGSETVERMRASRVAELLPVRRMLARWVADNEIALANADPDMPESLNDRAQDNARCLCAIADAAGGDWPQSIRAALVGMAAARAGDEPKSKGVMLLTDIADILDRWKGDRIKSNDLVAELVAIDDGPWAVWKGGEPITTRMIASLLKPYGVRPQQDRAYRFYAVGDLRGAVGRYTS</sequence>
<comment type="caution">
    <text evidence="2">The sequence shown here is derived from an EMBL/GenBank/DDBJ whole genome shotgun (WGS) entry which is preliminary data.</text>
</comment>
<proteinExistence type="predicted"/>
<protein>
    <recommendedName>
        <fullName evidence="1">DUF3631 domain-containing protein</fullName>
    </recommendedName>
</protein>
<feature type="domain" description="DUF3631" evidence="1">
    <location>
        <begin position="247"/>
        <end position="408"/>
    </location>
</feature>